<gene>
    <name evidence="1" type="ORF">MGALJ_27480</name>
</gene>
<organism evidence="1 2">
    <name type="scientific">Mycobacterium gallinarum</name>
    <dbReference type="NCBI Taxonomy" id="39689"/>
    <lineage>
        <taxon>Bacteria</taxon>
        <taxon>Bacillati</taxon>
        <taxon>Actinomycetota</taxon>
        <taxon>Actinomycetes</taxon>
        <taxon>Mycobacteriales</taxon>
        <taxon>Mycobacteriaceae</taxon>
        <taxon>Mycobacterium</taxon>
    </lineage>
</organism>
<reference evidence="1 2" key="1">
    <citation type="journal article" date="2019" name="Emerg. Microbes Infect.">
        <title>Comprehensive subspecies identification of 175 nontuberculous mycobacteria species based on 7547 genomic profiles.</title>
        <authorList>
            <person name="Matsumoto Y."/>
            <person name="Kinjo T."/>
            <person name="Motooka D."/>
            <person name="Nabeya D."/>
            <person name="Jung N."/>
            <person name="Uechi K."/>
            <person name="Horii T."/>
            <person name="Iida T."/>
            <person name="Fujita J."/>
            <person name="Nakamura S."/>
        </authorList>
    </citation>
    <scope>NUCLEOTIDE SEQUENCE [LARGE SCALE GENOMIC DNA]</scope>
    <source>
        <strain evidence="1 2">JCM 6399</strain>
    </source>
</reference>
<accession>A0A9W4B332</accession>
<evidence type="ECO:0000313" key="1">
    <source>
        <dbReference type="EMBL" id="BBY93079.1"/>
    </source>
</evidence>
<dbReference type="KEGG" id="mgau:MGALJ_27480"/>
<keyword evidence="2" id="KW-1185">Reference proteome</keyword>
<protein>
    <submittedName>
        <fullName evidence="1">Uncharacterized protein</fullName>
    </submittedName>
</protein>
<evidence type="ECO:0000313" key="2">
    <source>
        <dbReference type="Proteomes" id="UP000465785"/>
    </source>
</evidence>
<sequence>MRRDSVHDWIASGTVEHELHRFRHEPPPPPWPTQVVTEVDDVWLRAPPPDGTYHGLIMTQRHPWTWDVGVRHCSIVHCCRPGVSGG</sequence>
<dbReference type="EMBL" id="AP022601">
    <property type="protein sequence ID" value="BBY93079.1"/>
    <property type="molecule type" value="Genomic_DNA"/>
</dbReference>
<name>A0A9W4B332_9MYCO</name>
<dbReference type="AlphaFoldDB" id="A0A9W4B332"/>
<proteinExistence type="predicted"/>
<dbReference type="Proteomes" id="UP000465785">
    <property type="component" value="Chromosome"/>
</dbReference>